<keyword evidence="1" id="KW-1133">Transmembrane helix</keyword>
<comment type="caution">
    <text evidence="2">The sequence shown here is derived from an EMBL/GenBank/DDBJ whole genome shotgun (WGS) entry which is preliminary data.</text>
</comment>
<keyword evidence="1" id="KW-0472">Membrane</keyword>
<accession>A0A1F6FJI1</accession>
<feature type="transmembrane region" description="Helical" evidence="1">
    <location>
        <begin position="6"/>
        <end position="23"/>
    </location>
</feature>
<gene>
    <name evidence="2" type="ORF">A2392_00935</name>
</gene>
<organism evidence="2 3">
    <name type="scientific">Candidatus Kaiserbacteria bacterium RIFOXYB1_FULL_46_14</name>
    <dbReference type="NCBI Taxonomy" id="1798531"/>
    <lineage>
        <taxon>Bacteria</taxon>
        <taxon>Candidatus Kaiseribacteriota</taxon>
    </lineage>
</organism>
<protein>
    <submittedName>
        <fullName evidence="2">Uncharacterized protein</fullName>
    </submittedName>
</protein>
<evidence type="ECO:0000256" key="1">
    <source>
        <dbReference type="SAM" id="Phobius"/>
    </source>
</evidence>
<dbReference type="Proteomes" id="UP000177395">
    <property type="component" value="Unassembled WGS sequence"/>
</dbReference>
<evidence type="ECO:0000313" key="2">
    <source>
        <dbReference type="EMBL" id="OGG86018.1"/>
    </source>
</evidence>
<sequence>MATKIFLGGIILMIMVAGLIIYINNREGAMIEKLGEQVSFICDDGNDFIAEFSPDMSVLNVIVAGNLKYSLSNTGNETIPYRFGDNEHEYTFTGEEVIVTSSDMKEGVVCNQPFDPNNAPYNFGDSGEGAGEDQDIKLAITENLEGTWKSVDDEKFSRSFHSDGLVIDHYEGSEDTAGKWEVFTASSSVTTSFQLQPGAVYLRIMMGDSKEETLHFLLSKLTPEELELIYMERGGVLRFSFVE</sequence>
<dbReference type="AlphaFoldDB" id="A0A1F6FJI1"/>
<proteinExistence type="predicted"/>
<reference evidence="2 3" key="1">
    <citation type="journal article" date="2016" name="Nat. Commun.">
        <title>Thousands of microbial genomes shed light on interconnected biogeochemical processes in an aquifer system.</title>
        <authorList>
            <person name="Anantharaman K."/>
            <person name="Brown C.T."/>
            <person name="Hug L.A."/>
            <person name="Sharon I."/>
            <person name="Castelle C.J."/>
            <person name="Probst A.J."/>
            <person name="Thomas B.C."/>
            <person name="Singh A."/>
            <person name="Wilkins M.J."/>
            <person name="Karaoz U."/>
            <person name="Brodie E.L."/>
            <person name="Williams K.H."/>
            <person name="Hubbard S.S."/>
            <person name="Banfield J.F."/>
        </authorList>
    </citation>
    <scope>NUCLEOTIDE SEQUENCE [LARGE SCALE GENOMIC DNA]</scope>
</reference>
<name>A0A1F6FJI1_9BACT</name>
<dbReference type="STRING" id="1798531.A2392_00935"/>
<keyword evidence="1" id="KW-0812">Transmembrane</keyword>
<evidence type="ECO:0000313" key="3">
    <source>
        <dbReference type="Proteomes" id="UP000177395"/>
    </source>
</evidence>
<dbReference type="EMBL" id="MFMS01000002">
    <property type="protein sequence ID" value="OGG86018.1"/>
    <property type="molecule type" value="Genomic_DNA"/>
</dbReference>